<dbReference type="Gene3D" id="1.10.10.10">
    <property type="entry name" value="Winged helix-like DNA-binding domain superfamily/Winged helix DNA-binding domain"/>
    <property type="match status" value="1"/>
</dbReference>
<dbReference type="PROSITE" id="PS51077">
    <property type="entry name" value="HTH_ICLR"/>
    <property type="match status" value="1"/>
</dbReference>
<feature type="domain" description="IclR-ED" evidence="5">
    <location>
        <begin position="71"/>
        <end position="257"/>
    </location>
</feature>
<dbReference type="Gene3D" id="3.30.450.40">
    <property type="match status" value="1"/>
</dbReference>
<feature type="domain" description="HTH iclR-type" evidence="4">
    <location>
        <begin position="9"/>
        <end position="70"/>
    </location>
</feature>
<sequence>MAMTDQYTLKTLSNAIDVLSLFEREHSLTIKEIQQETHMNRTNLYRILYTLRSRGVLEVDPQTGEYRLGMKIIHLSSLLLQRLDVKTIAHPYLCELRDKIYETIHLVVLSNNLAAFVDKVVANEDINMGSYIGWTAPLYSTASGKLLLSSKEDEHINSYINKTDFKKFTDCTLIKKEVFIQDIAKIRKQGYSIDAEEMVEGLTCFAAPIKNHREEVIAAVSISGPTTRMLKNKEKILKELLNNANNITESVNKTPQGTV</sequence>
<evidence type="ECO:0000256" key="1">
    <source>
        <dbReference type="ARBA" id="ARBA00023015"/>
    </source>
</evidence>
<protein>
    <submittedName>
        <fullName evidence="6">IclR family transcriptional regulator</fullName>
    </submittedName>
</protein>
<accession>A0ABW3ZSM8</accession>
<dbReference type="InterPro" id="IPR029016">
    <property type="entry name" value="GAF-like_dom_sf"/>
</dbReference>
<evidence type="ECO:0000259" key="5">
    <source>
        <dbReference type="PROSITE" id="PS51078"/>
    </source>
</evidence>
<dbReference type="Pfam" id="PF01614">
    <property type="entry name" value="IclR_C"/>
    <property type="match status" value="1"/>
</dbReference>
<evidence type="ECO:0000313" key="6">
    <source>
        <dbReference type="EMBL" id="MFD1360853.1"/>
    </source>
</evidence>
<organism evidence="6 7">
    <name type="scientific">Lentibacillus salinarum</name>
    <dbReference type="NCBI Taxonomy" id="446820"/>
    <lineage>
        <taxon>Bacteria</taxon>
        <taxon>Bacillati</taxon>
        <taxon>Bacillota</taxon>
        <taxon>Bacilli</taxon>
        <taxon>Bacillales</taxon>
        <taxon>Bacillaceae</taxon>
        <taxon>Lentibacillus</taxon>
    </lineage>
</organism>
<dbReference type="EMBL" id="JBHTNH010000003">
    <property type="protein sequence ID" value="MFD1360853.1"/>
    <property type="molecule type" value="Genomic_DNA"/>
</dbReference>
<dbReference type="InterPro" id="IPR014757">
    <property type="entry name" value="Tscrpt_reg_IclR_C"/>
</dbReference>
<name>A0ABW3ZSM8_9BACI</name>
<proteinExistence type="predicted"/>
<gene>
    <name evidence="6" type="ORF">ACFQ4A_04065</name>
</gene>
<evidence type="ECO:0000259" key="4">
    <source>
        <dbReference type="PROSITE" id="PS51077"/>
    </source>
</evidence>
<dbReference type="Proteomes" id="UP001597178">
    <property type="component" value="Unassembled WGS sequence"/>
</dbReference>
<dbReference type="InterPro" id="IPR036390">
    <property type="entry name" value="WH_DNA-bd_sf"/>
</dbReference>
<comment type="caution">
    <text evidence="6">The sequence shown here is derived from an EMBL/GenBank/DDBJ whole genome shotgun (WGS) entry which is preliminary data.</text>
</comment>
<dbReference type="SUPFAM" id="SSF46785">
    <property type="entry name" value="Winged helix' DNA-binding domain"/>
    <property type="match status" value="1"/>
</dbReference>
<dbReference type="Pfam" id="PF09339">
    <property type="entry name" value="HTH_IclR"/>
    <property type="match status" value="1"/>
</dbReference>
<keyword evidence="1" id="KW-0805">Transcription regulation</keyword>
<evidence type="ECO:0000313" key="7">
    <source>
        <dbReference type="Proteomes" id="UP001597178"/>
    </source>
</evidence>
<dbReference type="InterPro" id="IPR050707">
    <property type="entry name" value="HTH_MetabolicPath_Reg"/>
</dbReference>
<dbReference type="PROSITE" id="PS51078">
    <property type="entry name" value="ICLR_ED"/>
    <property type="match status" value="1"/>
</dbReference>
<keyword evidence="7" id="KW-1185">Reference proteome</keyword>
<dbReference type="SUPFAM" id="SSF55781">
    <property type="entry name" value="GAF domain-like"/>
    <property type="match status" value="1"/>
</dbReference>
<reference evidence="7" key="1">
    <citation type="journal article" date="2019" name="Int. J. Syst. Evol. Microbiol.">
        <title>The Global Catalogue of Microorganisms (GCM) 10K type strain sequencing project: providing services to taxonomists for standard genome sequencing and annotation.</title>
        <authorList>
            <consortium name="The Broad Institute Genomics Platform"/>
            <consortium name="The Broad Institute Genome Sequencing Center for Infectious Disease"/>
            <person name="Wu L."/>
            <person name="Ma J."/>
        </authorList>
    </citation>
    <scope>NUCLEOTIDE SEQUENCE [LARGE SCALE GENOMIC DNA]</scope>
    <source>
        <strain evidence="7">CCUG 54822</strain>
    </source>
</reference>
<evidence type="ECO:0000256" key="3">
    <source>
        <dbReference type="ARBA" id="ARBA00023163"/>
    </source>
</evidence>
<evidence type="ECO:0000256" key="2">
    <source>
        <dbReference type="ARBA" id="ARBA00023125"/>
    </source>
</evidence>
<dbReference type="SMART" id="SM00346">
    <property type="entry name" value="HTH_ICLR"/>
    <property type="match status" value="1"/>
</dbReference>
<dbReference type="PANTHER" id="PTHR30136">
    <property type="entry name" value="HELIX-TURN-HELIX TRANSCRIPTIONAL REGULATOR, ICLR FAMILY"/>
    <property type="match status" value="1"/>
</dbReference>
<dbReference type="InterPro" id="IPR005471">
    <property type="entry name" value="Tscrpt_reg_IclR_N"/>
</dbReference>
<keyword evidence="2" id="KW-0238">DNA-binding</keyword>
<keyword evidence="3" id="KW-0804">Transcription</keyword>
<dbReference type="PANTHER" id="PTHR30136:SF35">
    <property type="entry name" value="HTH-TYPE TRANSCRIPTIONAL REGULATOR RV1719"/>
    <property type="match status" value="1"/>
</dbReference>
<dbReference type="InterPro" id="IPR036388">
    <property type="entry name" value="WH-like_DNA-bd_sf"/>
</dbReference>